<feature type="transmembrane region" description="Helical" evidence="6">
    <location>
        <begin position="192"/>
        <end position="213"/>
    </location>
</feature>
<dbReference type="PIRSF" id="PIRSF035875">
    <property type="entry name" value="RNase_BN"/>
    <property type="match status" value="1"/>
</dbReference>
<dbReference type="Pfam" id="PF03631">
    <property type="entry name" value="Virul_fac_BrkB"/>
    <property type="match status" value="1"/>
</dbReference>
<feature type="transmembrane region" description="Helical" evidence="6">
    <location>
        <begin position="129"/>
        <end position="149"/>
    </location>
</feature>
<accession>A0A1S8AUK2</accession>
<keyword evidence="3 6" id="KW-0812">Transmembrane</keyword>
<evidence type="ECO:0000256" key="2">
    <source>
        <dbReference type="ARBA" id="ARBA00022475"/>
    </source>
</evidence>
<evidence type="ECO:0000256" key="3">
    <source>
        <dbReference type="ARBA" id="ARBA00022692"/>
    </source>
</evidence>
<dbReference type="GO" id="GO:0005886">
    <property type="term" value="C:plasma membrane"/>
    <property type="evidence" value="ECO:0007669"/>
    <property type="project" value="UniProtKB-SubCell"/>
</dbReference>
<protein>
    <submittedName>
        <fullName evidence="7">Uncharacterized protein</fullName>
    </submittedName>
</protein>
<comment type="caution">
    <text evidence="7">The sequence shown here is derived from an EMBL/GenBank/DDBJ whole genome shotgun (WGS) entry which is preliminary data.</text>
</comment>
<evidence type="ECO:0000256" key="6">
    <source>
        <dbReference type="SAM" id="Phobius"/>
    </source>
</evidence>
<evidence type="ECO:0000256" key="1">
    <source>
        <dbReference type="ARBA" id="ARBA00004651"/>
    </source>
</evidence>
<dbReference type="RefSeq" id="WP_076144189.1">
    <property type="nucleotide sequence ID" value="NZ_LWLN01000001.1"/>
</dbReference>
<evidence type="ECO:0000313" key="8">
    <source>
        <dbReference type="Proteomes" id="UP000189370"/>
    </source>
</evidence>
<dbReference type="STRING" id="301967.A6E15_04605"/>
<proteinExistence type="predicted"/>
<dbReference type="OrthoDB" id="204872at2157"/>
<dbReference type="PANTHER" id="PTHR30213:SF0">
    <property type="entry name" value="UPF0761 MEMBRANE PROTEIN YIHY"/>
    <property type="match status" value="1"/>
</dbReference>
<keyword evidence="5 6" id="KW-0472">Membrane</keyword>
<organism evidence="7 8">
    <name type="scientific">Natrinema saccharevitans</name>
    <dbReference type="NCBI Taxonomy" id="301967"/>
    <lineage>
        <taxon>Archaea</taxon>
        <taxon>Methanobacteriati</taxon>
        <taxon>Methanobacteriota</taxon>
        <taxon>Stenosarchaea group</taxon>
        <taxon>Halobacteria</taxon>
        <taxon>Halobacteriales</taxon>
        <taxon>Natrialbaceae</taxon>
        <taxon>Natrinema</taxon>
    </lineage>
</organism>
<dbReference type="NCBIfam" id="TIGR00765">
    <property type="entry name" value="yihY_not_rbn"/>
    <property type="match status" value="1"/>
</dbReference>
<sequence>MELPEAVTAIYRTASDRDLTFLAAGFAYYAFVSLIPLVLLALVVGSLLGGEAAAERLITVAGDFLPASGEDLVTEALTTESGRVEATVVALAVAGWGALKVFRGLSLAFDKVYDEVAEESLVGQLVDGLTVLVAGAGAMALMIGIGAAIRLVADTVPLAGLLSWLALLAGLVLVFLPIYYVLPPVPVDVTEILPGAVFAAVGWTVLQFGFQLYAANAAQYEAYGALGAVLLFVTWLYFAGVIILFGAVLNVVRANPALAE</sequence>
<name>A0A1S8AUK2_9EURY</name>
<feature type="transmembrane region" description="Helical" evidence="6">
    <location>
        <begin position="225"/>
        <end position="249"/>
    </location>
</feature>
<evidence type="ECO:0000256" key="5">
    <source>
        <dbReference type="ARBA" id="ARBA00023136"/>
    </source>
</evidence>
<dbReference type="AlphaFoldDB" id="A0A1S8AUK2"/>
<evidence type="ECO:0000313" key="7">
    <source>
        <dbReference type="EMBL" id="OLZ40306.1"/>
    </source>
</evidence>
<keyword evidence="2" id="KW-1003">Cell membrane</keyword>
<dbReference type="EMBL" id="LWLN01000001">
    <property type="protein sequence ID" value="OLZ40306.1"/>
    <property type="molecule type" value="Genomic_DNA"/>
</dbReference>
<feature type="transmembrane region" description="Helical" evidence="6">
    <location>
        <begin position="26"/>
        <end position="48"/>
    </location>
</feature>
<gene>
    <name evidence="7" type="ORF">A6E15_04605</name>
</gene>
<keyword evidence="4 6" id="KW-1133">Transmembrane helix</keyword>
<dbReference type="Proteomes" id="UP000189370">
    <property type="component" value="Unassembled WGS sequence"/>
</dbReference>
<keyword evidence="8" id="KW-1185">Reference proteome</keyword>
<comment type="subcellular location">
    <subcellularLocation>
        <location evidence="1">Cell membrane</location>
        <topology evidence="1">Multi-pass membrane protein</topology>
    </subcellularLocation>
</comment>
<feature type="transmembrane region" description="Helical" evidence="6">
    <location>
        <begin position="161"/>
        <end position="180"/>
    </location>
</feature>
<dbReference type="PANTHER" id="PTHR30213">
    <property type="entry name" value="INNER MEMBRANE PROTEIN YHJD"/>
    <property type="match status" value="1"/>
</dbReference>
<reference evidence="8" key="1">
    <citation type="submission" date="2016-04" db="EMBL/GenBank/DDBJ databases">
        <authorList>
            <person name="Chen S.-C."/>
            <person name="Lai M.-C."/>
        </authorList>
    </citation>
    <scope>NUCLEOTIDE SEQUENCE [LARGE SCALE GENOMIC DNA]</scope>
    <source>
        <strain evidence="8">AB14</strain>
    </source>
</reference>
<dbReference type="InterPro" id="IPR017039">
    <property type="entry name" value="Virul_fac_BrkB"/>
</dbReference>
<evidence type="ECO:0000256" key="4">
    <source>
        <dbReference type="ARBA" id="ARBA00022989"/>
    </source>
</evidence>